<dbReference type="Proteomes" id="UP000183038">
    <property type="component" value="Unassembled WGS sequence"/>
</dbReference>
<evidence type="ECO:0000313" key="2">
    <source>
        <dbReference type="Proteomes" id="UP000183038"/>
    </source>
</evidence>
<reference evidence="1 2" key="1">
    <citation type="submission" date="2016-10" db="EMBL/GenBank/DDBJ databases">
        <authorList>
            <person name="de Groot N.N."/>
        </authorList>
    </citation>
    <scope>NUCLEOTIDE SEQUENCE [LARGE SCALE GENOMIC DNA]</scope>
    <source>
        <strain evidence="1 2">MAR_2009_71</strain>
    </source>
</reference>
<proteinExistence type="predicted"/>
<evidence type="ECO:0000313" key="1">
    <source>
        <dbReference type="EMBL" id="SEC59458.1"/>
    </source>
</evidence>
<accession>A0A1H4TTB7</accession>
<dbReference type="AlphaFoldDB" id="A0A1H4TTB7"/>
<dbReference type="EMBL" id="FNTB01000001">
    <property type="protein sequence ID" value="SEC59458.1"/>
    <property type="molecule type" value="Genomic_DNA"/>
</dbReference>
<name>A0A1H4TTB7_9FLAO</name>
<gene>
    <name evidence="1" type="ORF">SAMN05192540_3566</name>
</gene>
<organism evidence="1 2">
    <name type="scientific">Maribacter dokdonensis</name>
    <dbReference type="NCBI Taxonomy" id="320912"/>
    <lineage>
        <taxon>Bacteria</taxon>
        <taxon>Pseudomonadati</taxon>
        <taxon>Bacteroidota</taxon>
        <taxon>Flavobacteriia</taxon>
        <taxon>Flavobacteriales</taxon>
        <taxon>Flavobacteriaceae</taxon>
        <taxon>Maribacter</taxon>
    </lineage>
</organism>
<sequence length="60" mass="7246">MVLNILNSKDGYKYPFFEPIISPLTLSKFVNLKYLRSEFKIDIYALYNKYKSKRTSRYIL</sequence>
<protein>
    <submittedName>
        <fullName evidence="1">Uncharacterized protein</fullName>
    </submittedName>
</protein>